<name>A0A381R790_9ZZZZ</name>
<dbReference type="AlphaFoldDB" id="A0A381R790"/>
<sequence length="202" mass="23106">VNRRLLIVFEGIDGSGKSTQCRMLADLLNKKGIANISFAEPTRGKWGMKIRQLLAKGRNGISADEELEWFMNDRREDVEQNIEPALKAGKVVLMDRYYFSTAAYQGALGFDPQEIKAENEKFAPVPDRVLVFHNSPEKSLERIESSREGKSAFEKRDYLIEVQNIFKSFTDSNIRFVSSDPSIEKVHEQVLCEVQDLFELKL</sequence>
<dbReference type="PANTHER" id="PTHR10344">
    <property type="entry name" value="THYMIDYLATE KINASE"/>
    <property type="match status" value="1"/>
</dbReference>
<dbReference type="NCBIfam" id="TIGR00041">
    <property type="entry name" value="DTMP_kinase"/>
    <property type="match status" value="1"/>
</dbReference>
<proteinExistence type="inferred from homology"/>
<keyword evidence="7" id="KW-0067">ATP-binding</keyword>
<protein>
    <recommendedName>
        <fullName evidence="2">dTMP kinase</fullName>
        <ecNumber evidence="2">2.7.4.9</ecNumber>
    </recommendedName>
</protein>
<dbReference type="CDD" id="cd01672">
    <property type="entry name" value="TMPK"/>
    <property type="match status" value="1"/>
</dbReference>
<dbReference type="InterPro" id="IPR027417">
    <property type="entry name" value="P-loop_NTPase"/>
</dbReference>
<organism evidence="10">
    <name type="scientific">marine metagenome</name>
    <dbReference type="NCBI Taxonomy" id="408172"/>
    <lineage>
        <taxon>unclassified sequences</taxon>
        <taxon>metagenomes</taxon>
        <taxon>ecological metagenomes</taxon>
    </lineage>
</organism>
<evidence type="ECO:0000256" key="6">
    <source>
        <dbReference type="ARBA" id="ARBA00022777"/>
    </source>
</evidence>
<dbReference type="GO" id="GO:0005829">
    <property type="term" value="C:cytosol"/>
    <property type="evidence" value="ECO:0007669"/>
    <property type="project" value="TreeGrafter"/>
</dbReference>
<keyword evidence="5" id="KW-0547">Nucleotide-binding</keyword>
<dbReference type="EMBL" id="UINC01001733">
    <property type="protein sequence ID" value="SUZ87626.1"/>
    <property type="molecule type" value="Genomic_DNA"/>
</dbReference>
<dbReference type="SUPFAM" id="SSF52540">
    <property type="entry name" value="P-loop containing nucleoside triphosphate hydrolases"/>
    <property type="match status" value="1"/>
</dbReference>
<evidence type="ECO:0000256" key="8">
    <source>
        <dbReference type="ARBA" id="ARBA00048743"/>
    </source>
</evidence>
<dbReference type="GO" id="GO:0004798">
    <property type="term" value="F:dTMP kinase activity"/>
    <property type="evidence" value="ECO:0007669"/>
    <property type="project" value="UniProtKB-EC"/>
</dbReference>
<dbReference type="GO" id="GO:0006227">
    <property type="term" value="P:dUDP biosynthetic process"/>
    <property type="evidence" value="ECO:0007669"/>
    <property type="project" value="TreeGrafter"/>
</dbReference>
<feature type="domain" description="Thymidylate kinase-like" evidence="9">
    <location>
        <begin position="9"/>
        <end position="190"/>
    </location>
</feature>
<evidence type="ECO:0000256" key="1">
    <source>
        <dbReference type="ARBA" id="ARBA00009776"/>
    </source>
</evidence>
<evidence type="ECO:0000256" key="7">
    <source>
        <dbReference type="ARBA" id="ARBA00022840"/>
    </source>
</evidence>
<evidence type="ECO:0000313" key="10">
    <source>
        <dbReference type="EMBL" id="SUZ87626.1"/>
    </source>
</evidence>
<dbReference type="GO" id="GO:0006235">
    <property type="term" value="P:dTTP biosynthetic process"/>
    <property type="evidence" value="ECO:0007669"/>
    <property type="project" value="TreeGrafter"/>
</dbReference>
<evidence type="ECO:0000256" key="2">
    <source>
        <dbReference type="ARBA" id="ARBA00012980"/>
    </source>
</evidence>
<evidence type="ECO:0000259" key="9">
    <source>
        <dbReference type="Pfam" id="PF02223"/>
    </source>
</evidence>
<keyword evidence="6" id="KW-0418">Kinase</keyword>
<keyword evidence="4" id="KW-0545">Nucleotide biosynthesis</keyword>
<dbReference type="Gene3D" id="3.40.50.300">
    <property type="entry name" value="P-loop containing nucleotide triphosphate hydrolases"/>
    <property type="match status" value="1"/>
</dbReference>
<evidence type="ECO:0000256" key="3">
    <source>
        <dbReference type="ARBA" id="ARBA00022679"/>
    </source>
</evidence>
<keyword evidence="3" id="KW-0808">Transferase</keyword>
<evidence type="ECO:0000256" key="4">
    <source>
        <dbReference type="ARBA" id="ARBA00022727"/>
    </source>
</evidence>
<dbReference type="InterPro" id="IPR039430">
    <property type="entry name" value="Thymidylate_kin-like_dom"/>
</dbReference>
<dbReference type="GO" id="GO:0005524">
    <property type="term" value="F:ATP binding"/>
    <property type="evidence" value="ECO:0007669"/>
    <property type="project" value="UniProtKB-KW"/>
</dbReference>
<dbReference type="EC" id="2.7.4.9" evidence="2"/>
<dbReference type="GO" id="GO:0006233">
    <property type="term" value="P:dTDP biosynthetic process"/>
    <property type="evidence" value="ECO:0007669"/>
    <property type="project" value="InterPro"/>
</dbReference>
<dbReference type="InterPro" id="IPR018095">
    <property type="entry name" value="Thymidylate_kin_CS"/>
</dbReference>
<dbReference type="Pfam" id="PF02223">
    <property type="entry name" value="Thymidylate_kin"/>
    <property type="match status" value="1"/>
</dbReference>
<dbReference type="PANTHER" id="PTHR10344:SF4">
    <property type="entry name" value="UMP-CMP KINASE 2, MITOCHONDRIAL"/>
    <property type="match status" value="1"/>
</dbReference>
<reference evidence="10" key="1">
    <citation type="submission" date="2018-05" db="EMBL/GenBank/DDBJ databases">
        <authorList>
            <person name="Lanie J.A."/>
            <person name="Ng W.-L."/>
            <person name="Kazmierczak K.M."/>
            <person name="Andrzejewski T.M."/>
            <person name="Davidsen T.M."/>
            <person name="Wayne K.J."/>
            <person name="Tettelin H."/>
            <person name="Glass J.I."/>
            <person name="Rusch D."/>
            <person name="Podicherti R."/>
            <person name="Tsui H.-C.T."/>
            <person name="Winkler M.E."/>
        </authorList>
    </citation>
    <scope>NUCLEOTIDE SEQUENCE</scope>
</reference>
<dbReference type="InterPro" id="IPR018094">
    <property type="entry name" value="Thymidylate_kinase"/>
</dbReference>
<accession>A0A381R790</accession>
<feature type="non-terminal residue" evidence="10">
    <location>
        <position position="1"/>
    </location>
</feature>
<dbReference type="HAMAP" id="MF_00165">
    <property type="entry name" value="Thymidylate_kinase"/>
    <property type="match status" value="1"/>
</dbReference>
<evidence type="ECO:0000256" key="5">
    <source>
        <dbReference type="ARBA" id="ARBA00022741"/>
    </source>
</evidence>
<comment type="catalytic activity">
    <reaction evidence="8">
        <text>dTMP + ATP = dTDP + ADP</text>
        <dbReference type="Rhea" id="RHEA:13517"/>
        <dbReference type="ChEBI" id="CHEBI:30616"/>
        <dbReference type="ChEBI" id="CHEBI:58369"/>
        <dbReference type="ChEBI" id="CHEBI:63528"/>
        <dbReference type="ChEBI" id="CHEBI:456216"/>
        <dbReference type="EC" id="2.7.4.9"/>
    </reaction>
</comment>
<dbReference type="PROSITE" id="PS01331">
    <property type="entry name" value="THYMIDYLATE_KINASE"/>
    <property type="match status" value="1"/>
</dbReference>
<comment type="similarity">
    <text evidence="1">Belongs to the thymidylate kinase family.</text>
</comment>
<gene>
    <name evidence="10" type="ORF">METZ01_LOCUS40480</name>
</gene>